<feature type="region of interest" description="Disordered" evidence="1">
    <location>
        <begin position="445"/>
        <end position="467"/>
    </location>
</feature>
<gene>
    <name evidence="2" type="ORF">ACH4WX_19075</name>
</gene>
<dbReference type="Proteomes" id="UP001611263">
    <property type="component" value="Unassembled WGS sequence"/>
</dbReference>
<feature type="region of interest" description="Disordered" evidence="1">
    <location>
        <begin position="481"/>
        <end position="555"/>
    </location>
</feature>
<feature type="compositionally biased region" description="Low complexity" evidence="1">
    <location>
        <begin position="545"/>
        <end position="555"/>
    </location>
</feature>
<feature type="compositionally biased region" description="Polar residues" evidence="1">
    <location>
        <begin position="345"/>
        <end position="355"/>
    </location>
</feature>
<keyword evidence="3" id="KW-1185">Reference proteome</keyword>
<feature type="compositionally biased region" description="Low complexity" evidence="1">
    <location>
        <begin position="517"/>
        <end position="529"/>
    </location>
</feature>
<proteinExistence type="predicted"/>
<feature type="compositionally biased region" description="Polar residues" evidence="1">
    <location>
        <begin position="305"/>
        <end position="320"/>
    </location>
</feature>
<organism evidence="2 3">
    <name type="scientific">Nocardia carnea</name>
    <dbReference type="NCBI Taxonomy" id="37328"/>
    <lineage>
        <taxon>Bacteria</taxon>
        <taxon>Bacillati</taxon>
        <taxon>Actinomycetota</taxon>
        <taxon>Actinomycetes</taxon>
        <taxon>Mycobacteriales</taxon>
        <taxon>Nocardiaceae</taxon>
        <taxon>Nocardia</taxon>
    </lineage>
</organism>
<accession>A0ABW7TPP4</accession>
<feature type="region of interest" description="Disordered" evidence="1">
    <location>
        <begin position="280"/>
        <end position="393"/>
    </location>
</feature>
<sequence length="555" mass="56458">MRTADTDSVDAILDVGAAGLRFFEVFVPRYREWTGHTPTGGDYFALAAQYDQQRGMDLESLRNLATVLGEELDGRLGDQAATQPTRFGEVSAYWNGSPAADDARQFFTATGATITSNIDLLRTVHSAATTAVNQIDSAVRTKADTIKNEFVPDTAAGKSPQQIDWFIDLAQGRGDTSQSVQDRLRSELPGYVEGSDPVAGCRTWLDKDFVPEIDAMVARFTTVCSQAHTAVTGAYEQLVTAVEGIDPSTFLSPGGTPAADSELTSTPGQPVFLAAVGAPLASTHPGGETEQQDPGQPVAGVPQAPASQGTPPGLALTSTPAGVEISESADLGTESNSGVPAGAGTPSNSDDSSAMGNAPGPNPGSTAGGESSPPPGNSSSLLPAETGTPGEWTPADIVGMVNAVGTITGNIPNMITAVSTLAGNLDEIINAAGDATAKIIDAADNQPATPPASAQPETPVETGAVGNDSQEEQLAVNLAEDAADEGTAETPEEEQPVESRPGTTGDDQGQGPRSGEPAPALGTGPALAASVSSLRGLQATPPAPQATVQVPPSAR</sequence>
<protein>
    <submittedName>
        <fullName evidence="2">Uncharacterized protein</fullName>
    </submittedName>
</protein>
<comment type="caution">
    <text evidence="2">The sequence shown here is derived from an EMBL/GenBank/DDBJ whole genome shotgun (WGS) entry which is preliminary data.</text>
</comment>
<dbReference type="RefSeq" id="WP_033244110.1">
    <property type="nucleotide sequence ID" value="NZ_JBIRUQ010000004.1"/>
</dbReference>
<evidence type="ECO:0000313" key="2">
    <source>
        <dbReference type="EMBL" id="MFI1462820.1"/>
    </source>
</evidence>
<dbReference type="GeneID" id="93503435"/>
<dbReference type="EMBL" id="JBIRUQ010000004">
    <property type="protein sequence ID" value="MFI1462820.1"/>
    <property type="molecule type" value="Genomic_DNA"/>
</dbReference>
<evidence type="ECO:0000256" key="1">
    <source>
        <dbReference type="SAM" id="MobiDB-lite"/>
    </source>
</evidence>
<name>A0ABW7TPP4_9NOCA</name>
<feature type="compositionally biased region" description="Acidic residues" evidence="1">
    <location>
        <begin position="481"/>
        <end position="496"/>
    </location>
</feature>
<evidence type="ECO:0000313" key="3">
    <source>
        <dbReference type="Proteomes" id="UP001611263"/>
    </source>
</evidence>
<reference evidence="2 3" key="1">
    <citation type="submission" date="2024-10" db="EMBL/GenBank/DDBJ databases">
        <title>The Natural Products Discovery Center: Release of the First 8490 Sequenced Strains for Exploring Actinobacteria Biosynthetic Diversity.</title>
        <authorList>
            <person name="Kalkreuter E."/>
            <person name="Kautsar S.A."/>
            <person name="Yang D."/>
            <person name="Bader C.D."/>
            <person name="Teijaro C.N."/>
            <person name="Fluegel L."/>
            <person name="Davis C.M."/>
            <person name="Simpson J.R."/>
            <person name="Lauterbach L."/>
            <person name="Steele A.D."/>
            <person name="Gui C."/>
            <person name="Meng S."/>
            <person name="Li G."/>
            <person name="Viehrig K."/>
            <person name="Ye F."/>
            <person name="Su P."/>
            <person name="Kiefer A.F."/>
            <person name="Nichols A."/>
            <person name="Cepeda A.J."/>
            <person name="Yan W."/>
            <person name="Fan B."/>
            <person name="Jiang Y."/>
            <person name="Adhikari A."/>
            <person name="Zheng C.-J."/>
            <person name="Schuster L."/>
            <person name="Cowan T.M."/>
            <person name="Smanski M.J."/>
            <person name="Chevrette M.G."/>
            <person name="De Carvalho L.P.S."/>
            <person name="Shen B."/>
        </authorList>
    </citation>
    <scope>NUCLEOTIDE SEQUENCE [LARGE SCALE GENOMIC DNA]</scope>
    <source>
        <strain evidence="2 3">NPDC020568</strain>
    </source>
</reference>